<accession>A0ACC6ACJ9</accession>
<dbReference type="Proteomes" id="UP001202289">
    <property type="component" value="Unassembled WGS sequence"/>
</dbReference>
<evidence type="ECO:0000313" key="2">
    <source>
        <dbReference type="Proteomes" id="UP001202289"/>
    </source>
</evidence>
<keyword evidence="2" id="KW-1185">Reference proteome</keyword>
<organism evidence="1 2">
    <name type="scientific">Bacillus cytotoxicus</name>
    <dbReference type="NCBI Taxonomy" id="580165"/>
    <lineage>
        <taxon>Bacteria</taxon>
        <taxon>Bacillati</taxon>
        <taxon>Bacillota</taxon>
        <taxon>Bacilli</taxon>
        <taxon>Bacillales</taxon>
        <taxon>Bacillaceae</taxon>
        <taxon>Bacillus</taxon>
        <taxon>Bacillus cereus group</taxon>
    </lineage>
</organism>
<name>A0ACC6ACJ9_9BACI</name>
<sequence length="284" mass="33987">MQKNRSHYRMEKMCFVLGVLKSGYFKWLKRPKSNRQKKHEKLTQQVLQTHLEYKQRYGSIKIAKTLNKRGIKVSERTVSRIMTNNHWKSCTVKKYKATTNSQHQHPVSENKLNRQFQANKPNQSWVTDITYISTNEGWLYLASVMDLYSRKIIGWPMDKTITKELVIRALKMAYNRQKPEKGLVHHSDRGVQYASNKYQKLLNQYRMIGSVSRKGNCYDNACIESFHGILKRELVYQNRYKTRNEARKSLFEYIEFFYNSKRIHSTVDYCTPNEYEQQFYNQFA</sequence>
<protein>
    <submittedName>
        <fullName evidence="1">IS3 family transposase</fullName>
    </submittedName>
</protein>
<gene>
    <name evidence="1" type="ORF">M3215_21495</name>
</gene>
<proteinExistence type="predicted"/>
<evidence type="ECO:0000313" key="1">
    <source>
        <dbReference type="EMBL" id="MCM3738285.1"/>
    </source>
</evidence>
<dbReference type="EMBL" id="JAMBOP010000038">
    <property type="protein sequence ID" value="MCM3738285.1"/>
    <property type="molecule type" value="Genomic_DNA"/>
</dbReference>
<comment type="caution">
    <text evidence="1">The sequence shown here is derived from an EMBL/GenBank/DDBJ whole genome shotgun (WGS) entry which is preliminary data.</text>
</comment>
<reference evidence="1" key="1">
    <citation type="submission" date="2022-05" db="EMBL/GenBank/DDBJ databases">
        <title>Comparative Genomics of Spacecraft Associated Microbes.</title>
        <authorList>
            <person name="Tran M.T."/>
            <person name="Wright A."/>
            <person name="Seuylemezian A."/>
            <person name="Eisen J."/>
            <person name="Coil D."/>
        </authorList>
    </citation>
    <scope>NUCLEOTIDE SEQUENCE</scope>
    <source>
        <strain evidence="1">FAIRING 10M-2.2</strain>
    </source>
</reference>